<dbReference type="Gene3D" id="1.10.150.130">
    <property type="match status" value="1"/>
</dbReference>
<dbReference type="Pfam" id="PF13102">
    <property type="entry name" value="Phage_int_SAM_5"/>
    <property type="match status" value="1"/>
</dbReference>
<keyword evidence="3" id="KW-0233">DNA recombination</keyword>
<dbReference type="GO" id="GO:0006310">
    <property type="term" value="P:DNA recombination"/>
    <property type="evidence" value="ECO:0007669"/>
    <property type="project" value="UniProtKB-KW"/>
</dbReference>
<evidence type="ECO:0000256" key="1">
    <source>
        <dbReference type="ARBA" id="ARBA00008857"/>
    </source>
</evidence>
<dbReference type="PANTHER" id="PTHR30349">
    <property type="entry name" value="PHAGE INTEGRASE-RELATED"/>
    <property type="match status" value="1"/>
</dbReference>
<keyword evidence="2" id="KW-0238">DNA-binding</keyword>
<proteinExistence type="inferred from homology"/>
<dbReference type="InterPro" id="IPR050090">
    <property type="entry name" value="Tyrosine_recombinase_XerCD"/>
</dbReference>
<dbReference type="SUPFAM" id="SSF56349">
    <property type="entry name" value="DNA breaking-rejoining enzymes"/>
    <property type="match status" value="1"/>
</dbReference>
<comment type="similarity">
    <text evidence="1">Belongs to the 'phage' integrase family.</text>
</comment>
<gene>
    <name evidence="5" type="ORF">SDC9_51905</name>
</gene>
<dbReference type="InterPro" id="IPR010998">
    <property type="entry name" value="Integrase_recombinase_N"/>
</dbReference>
<dbReference type="Gene3D" id="1.10.443.10">
    <property type="entry name" value="Intergrase catalytic core"/>
    <property type="match status" value="1"/>
</dbReference>
<sequence length="477" mass="55724">MPNISTYKRSDPNFKHKNRNVTVILTRKYRENADEKAPVFWRITFNRKLKHYFSGFEFSENEWDEFVNRDLRKYKTIKQTLQRYLNLTLKPAIDKLVETNDFSFEALDNLLNNSTNISVNEAFLNRIESLEKSFNIGNATIYKTTFNALQRFKCYKCIRKSEEKQNFIKTCTENKYKSKGKNKIEVNALISFEEITPGFLGECENFWRETEVSDATIGLYMRTLRALINNKEGEESYLNEKLYPFGTKRGKYIIPEGGRRNIALPIEDIWKIENYETDNEGLATARDIFVFMFYCNGLNFGDLCRLRYENIDAPSEEIIFQRKKTLRKGEKPTFIYAPVLPPMVEIINRQGNKDQEEYIFPFLNGIEPTGKNERKIKEVINLSLDPINSSLKIIANQLDLDPEISTSYTRNSYITHLVSEMFVNPIVVRKMVGHSTKKDVTAGYVNLTAKKRREINMKLLNPEKKYLAINIGRKAMG</sequence>
<dbReference type="EMBL" id="VSSQ01001148">
    <property type="protein sequence ID" value="MPM05615.1"/>
    <property type="molecule type" value="Genomic_DNA"/>
</dbReference>
<evidence type="ECO:0000256" key="2">
    <source>
        <dbReference type="ARBA" id="ARBA00023125"/>
    </source>
</evidence>
<dbReference type="InterPro" id="IPR025269">
    <property type="entry name" value="SAM-like_dom"/>
</dbReference>
<dbReference type="InterPro" id="IPR013762">
    <property type="entry name" value="Integrase-like_cat_sf"/>
</dbReference>
<dbReference type="AlphaFoldDB" id="A0A644WP07"/>
<protein>
    <recommendedName>
        <fullName evidence="4">Tyr recombinase domain-containing protein</fullName>
    </recommendedName>
</protein>
<dbReference type="InterPro" id="IPR002104">
    <property type="entry name" value="Integrase_catalytic"/>
</dbReference>
<reference evidence="5" key="1">
    <citation type="submission" date="2019-08" db="EMBL/GenBank/DDBJ databases">
        <authorList>
            <person name="Kucharzyk K."/>
            <person name="Murdoch R.W."/>
            <person name="Higgins S."/>
            <person name="Loffler F."/>
        </authorList>
    </citation>
    <scope>NUCLEOTIDE SEQUENCE</scope>
</reference>
<organism evidence="5">
    <name type="scientific">bioreactor metagenome</name>
    <dbReference type="NCBI Taxonomy" id="1076179"/>
    <lineage>
        <taxon>unclassified sequences</taxon>
        <taxon>metagenomes</taxon>
        <taxon>ecological metagenomes</taxon>
    </lineage>
</organism>
<evidence type="ECO:0000256" key="3">
    <source>
        <dbReference type="ARBA" id="ARBA00023172"/>
    </source>
</evidence>
<feature type="domain" description="Tyr recombinase" evidence="4">
    <location>
        <begin position="259"/>
        <end position="457"/>
    </location>
</feature>
<dbReference type="Pfam" id="PF00589">
    <property type="entry name" value="Phage_integrase"/>
    <property type="match status" value="1"/>
</dbReference>
<name>A0A644WP07_9ZZZZ</name>
<dbReference type="GO" id="GO:0015074">
    <property type="term" value="P:DNA integration"/>
    <property type="evidence" value="ECO:0007669"/>
    <property type="project" value="InterPro"/>
</dbReference>
<dbReference type="PANTHER" id="PTHR30349:SF64">
    <property type="entry name" value="PROPHAGE INTEGRASE INTD-RELATED"/>
    <property type="match status" value="1"/>
</dbReference>
<dbReference type="Pfam" id="PF17293">
    <property type="entry name" value="Arm-DNA-bind_5"/>
    <property type="match status" value="1"/>
</dbReference>
<comment type="caution">
    <text evidence="5">The sequence shown here is derived from an EMBL/GenBank/DDBJ whole genome shotgun (WGS) entry which is preliminary data.</text>
</comment>
<dbReference type="InterPro" id="IPR035386">
    <property type="entry name" value="Arm-DNA-bind_5"/>
</dbReference>
<dbReference type="PROSITE" id="PS51898">
    <property type="entry name" value="TYR_RECOMBINASE"/>
    <property type="match status" value="1"/>
</dbReference>
<evidence type="ECO:0000259" key="4">
    <source>
        <dbReference type="PROSITE" id="PS51898"/>
    </source>
</evidence>
<accession>A0A644WP07</accession>
<dbReference type="InterPro" id="IPR011010">
    <property type="entry name" value="DNA_brk_join_enz"/>
</dbReference>
<dbReference type="GO" id="GO:0003677">
    <property type="term" value="F:DNA binding"/>
    <property type="evidence" value="ECO:0007669"/>
    <property type="project" value="UniProtKB-KW"/>
</dbReference>
<evidence type="ECO:0000313" key="5">
    <source>
        <dbReference type="EMBL" id="MPM05615.1"/>
    </source>
</evidence>